<dbReference type="SUPFAM" id="SSF158622">
    <property type="entry name" value="YheA/YmcA-like"/>
    <property type="match status" value="1"/>
</dbReference>
<dbReference type="RefSeq" id="WP_057798537.1">
    <property type="nucleotide sequence ID" value="NZ_BJZZ01000007.1"/>
</dbReference>
<dbReference type="PATRIC" id="fig|480391.4.peg.1659"/>
<dbReference type="AlphaFoldDB" id="A0A0R2NIS9"/>
<dbReference type="Proteomes" id="UP000051249">
    <property type="component" value="Unassembled WGS sequence"/>
</dbReference>
<evidence type="ECO:0000313" key="2">
    <source>
        <dbReference type="EMBL" id="KRO25671.1"/>
    </source>
</evidence>
<name>A0A0R2NIS9_9LACO</name>
<keyword evidence="3" id="KW-1185">Reference proteome</keyword>
<dbReference type="InterPro" id="IPR023378">
    <property type="entry name" value="YheA/YmcA-like_dom_sf"/>
</dbReference>
<evidence type="ECO:0000313" key="3">
    <source>
        <dbReference type="Proteomes" id="UP000051249"/>
    </source>
</evidence>
<sequence length="114" mass="13288">MAVNIYDTANQMESDLRQTTEYLDLAKAFEDMKKDPKAYDLFKEFQEIQANLQQKQMNGEDLSDSEMDHAREVANKVGDIEVVKTLMDKERSLNQLLNDVNQIITKPVQELYRN</sequence>
<comment type="caution">
    <text evidence="2">The sequence shown here is derived from an EMBL/GenBank/DDBJ whole genome shotgun (WGS) entry which is preliminary data.</text>
</comment>
<evidence type="ECO:0000256" key="1">
    <source>
        <dbReference type="HAMAP-Rule" id="MF_01526"/>
    </source>
</evidence>
<organism evidence="2 3">
    <name type="scientific">Pediococcus argentinicus</name>
    <dbReference type="NCBI Taxonomy" id="480391"/>
    <lineage>
        <taxon>Bacteria</taxon>
        <taxon>Bacillati</taxon>
        <taxon>Bacillota</taxon>
        <taxon>Bacilli</taxon>
        <taxon>Lactobacillales</taxon>
        <taxon>Lactobacillaceae</taxon>
        <taxon>Pediococcus</taxon>
    </lineage>
</organism>
<dbReference type="OrthoDB" id="9811402at2"/>
<dbReference type="Gene3D" id="1.20.1500.10">
    <property type="entry name" value="YheA/YmcA-like"/>
    <property type="match status" value="1"/>
</dbReference>
<proteinExistence type="inferred from homology"/>
<protein>
    <recommendedName>
        <fullName evidence="1">UPF0342 protein IV88_GL001629</fullName>
    </recommendedName>
</protein>
<dbReference type="HAMAP" id="MF_01526">
    <property type="entry name" value="UPF0342"/>
    <property type="match status" value="1"/>
</dbReference>
<dbReference type="Pfam" id="PF06133">
    <property type="entry name" value="Com_YlbF"/>
    <property type="match status" value="1"/>
</dbReference>
<dbReference type="InterPro" id="IPR010368">
    <property type="entry name" value="Com_YlbF"/>
</dbReference>
<dbReference type="EMBL" id="JQCQ01000007">
    <property type="protein sequence ID" value="KRO25671.1"/>
    <property type="molecule type" value="Genomic_DNA"/>
</dbReference>
<gene>
    <name evidence="2" type="ORF">IV88_GL001629</name>
</gene>
<reference evidence="2 3" key="1">
    <citation type="journal article" date="2015" name="Genome Announc.">
        <title>Expanding the biotechnology potential of lactobacilli through comparative genomics of 213 strains and associated genera.</title>
        <authorList>
            <person name="Sun Z."/>
            <person name="Harris H.M."/>
            <person name="McCann A."/>
            <person name="Guo C."/>
            <person name="Argimon S."/>
            <person name="Zhang W."/>
            <person name="Yang X."/>
            <person name="Jeffery I.B."/>
            <person name="Cooney J.C."/>
            <person name="Kagawa T.F."/>
            <person name="Liu W."/>
            <person name="Song Y."/>
            <person name="Salvetti E."/>
            <person name="Wrobel A."/>
            <person name="Rasinkangas P."/>
            <person name="Parkhill J."/>
            <person name="Rea M.C."/>
            <person name="O'Sullivan O."/>
            <person name="Ritari J."/>
            <person name="Douillard F.P."/>
            <person name="Paul Ross R."/>
            <person name="Yang R."/>
            <person name="Briner A.E."/>
            <person name="Felis G.E."/>
            <person name="de Vos W.M."/>
            <person name="Barrangou R."/>
            <person name="Klaenhammer T.R."/>
            <person name="Caufield P.W."/>
            <person name="Cui Y."/>
            <person name="Zhang H."/>
            <person name="O'Toole P.W."/>
        </authorList>
    </citation>
    <scope>NUCLEOTIDE SEQUENCE [LARGE SCALE GENOMIC DNA]</scope>
    <source>
        <strain evidence="2 3">DSM 23026</strain>
    </source>
</reference>
<accession>A0A0R2NIS9</accession>
<comment type="similarity">
    <text evidence="1">Belongs to the UPF0342 family.</text>
</comment>